<keyword evidence="2 4" id="KW-0808">Transferase</keyword>
<organism evidence="4 5">
    <name type="scientific">Nocardioides immobilis</name>
    <dbReference type="NCBI Taxonomy" id="2049295"/>
    <lineage>
        <taxon>Bacteria</taxon>
        <taxon>Bacillati</taxon>
        <taxon>Actinomycetota</taxon>
        <taxon>Actinomycetes</taxon>
        <taxon>Propionibacteriales</taxon>
        <taxon>Nocardioidaceae</taxon>
        <taxon>Nocardioides</taxon>
    </lineage>
</organism>
<accession>A0A417XT47</accession>
<dbReference type="AlphaFoldDB" id="A0A417XT47"/>
<protein>
    <submittedName>
        <fullName evidence="4">Glycosyltransferase family 8 protein</fullName>
    </submittedName>
</protein>
<dbReference type="InterPro" id="IPR002495">
    <property type="entry name" value="Glyco_trans_8"/>
</dbReference>
<dbReference type="CDD" id="cd04194">
    <property type="entry name" value="GT8_A4GalT_like"/>
    <property type="match status" value="1"/>
</dbReference>
<comment type="caution">
    <text evidence="4">The sequence shown here is derived from an EMBL/GenBank/DDBJ whole genome shotgun (WGS) entry which is preliminary data.</text>
</comment>
<keyword evidence="1" id="KW-0328">Glycosyltransferase</keyword>
<dbReference type="InterPro" id="IPR050748">
    <property type="entry name" value="Glycosyltrans_8_dom-fam"/>
</dbReference>
<keyword evidence="3" id="KW-0479">Metal-binding</keyword>
<dbReference type="Proteomes" id="UP000283644">
    <property type="component" value="Unassembled WGS sequence"/>
</dbReference>
<dbReference type="Gene3D" id="3.90.550.10">
    <property type="entry name" value="Spore Coat Polysaccharide Biosynthesis Protein SpsA, Chain A"/>
    <property type="match status" value="1"/>
</dbReference>
<evidence type="ECO:0000256" key="2">
    <source>
        <dbReference type="ARBA" id="ARBA00022679"/>
    </source>
</evidence>
<name>A0A417XT47_9ACTN</name>
<evidence type="ECO:0000256" key="1">
    <source>
        <dbReference type="ARBA" id="ARBA00022676"/>
    </source>
</evidence>
<dbReference type="InterPro" id="IPR029044">
    <property type="entry name" value="Nucleotide-diphossugar_trans"/>
</dbReference>
<sequence length="318" mass="36029">MHVACTSNDRYLPHVATLMQSLAASNLPRAITLHLLHDDTVTPQMQGQLHEDATRLGIGLTLRQPDAALLQTLPPSGSHYPPLIWYRIFLPDLLVEVDRVLYLDADTLVLQDLRPLWSLDLDQVLLAAVAQPAEPSHSQPALARLGLPPDADYLNSGVLLMDLRRMREEHFSRQMIDTGQAQAEEWKDSAHFRLPDQDAFNLVCAGRWLKLHPRWNCLASLFLSNGLEDLAQGDALELGEAVASPAIVHFEGSGYAKPWNYRCVHPLRHLYRAYRRRTPWPLEQLEDADLAARVLRPLPPRVQLKIARLKQRARRKGH</sequence>
<dbReference type="GO" id="GO:0046872">
    <property type="term" value="F:metal ion binding"/>
    <property type="evidence" value="ECO:0007669"/>
    <property type="project" value="UniProtKB-KW"/>
</dbReference>
<keyword evidence="5" id="KW-1185">Reference proteome</keyword>
<evidence type="ECO:0000313" key="5">
    <source>
        <dbReference type="Proteomes" id="UP000283644"/>
    </source>
</evidence>
<dbReference type="GO" id="GO:0016757">
    <property type="term" value="F:glycosyltransferase activity"/>
    <property type="evidence" value="ECO:0007669"/>
    <property type="project" value="UniProtKB-KW"/>
</dbReference>
<reference evidence="4 5" key="1">
    <citation type="submission" date="2018-09" db="EMBL/GenBank/DDBJ databases">
        <title>Genome sequencing of Nocardioides immobilis CCTCC AB 2017083 for comparison to Nocardioides silvaticus.</title>
        <authorList>
            <person name="Li C."/>
            <person name="Wang G."/>
        </authorList>
    </citation>
    <scope>NUCLEOTIDE SEQUENCE [LARGE SCALE GENOMIC DNA]</scope>
    <source>
        <strain evidence="4 5">CCTCC AB 2017083</strain>
    </source>
</reference>
<dbReference type="EMBL" id="QXGH01000045">
    <property type="protein sequence ID" value="RHW23500.1"/>
    <property type="molecule type" value="Genomic_DNA"/>
</dbReference>
<proteinExistence type="predicted"/>
<evidence type="ECO:0000313" key="4">
    <source>
        <dbReference type="EMBL" id="RHW23500.1"/>
    </source>
</evidence>
<dbReference type="SUPFAM" id="SSF53448">
    <property type="entry name" value="Nucleotide-diphospho-sugar transferases"/>
    <property type="match status" value="1"/>
</dbReference>
<dbReference type="RefSeq" id="WP_118928813.1">
    <property type="nucleotide sequence ID" value="NZ_QXGH01000045.1"/>
</dbReference>
<evidence type="ECO:0000256" key="3">
    <source>
        <dbReference type="ARBA" id="ARBA00022723"/>
    </source>
</evidence>
<gene>
    <name evidence="4" type="ORF">D0Z08_29230</name>
</gene>
<dbReference type="PANTHER" id="PTHR13778">
    <property type="entry name" value="GLYCOSYLTRANSFERASE 8 DOMAIN-CONTAINING PROTEIN"/>
    <property type="match status" value="1"/>
</dbReference>
<dbReference type="PANTHER" id="PTHR13778:SF47">
    <property type="entry name" value="LIPOPOLYSACCHARIDE 1,3-GALACTOSYLTRANSFERASE"/>
    <property type="match status" value="1"/>
</dbReference>
<dbReference type="Pfam" id="PF01501">
    <property type="entry name" value="Glyco_transf_8"/>
    <property type="match status" value="1"/>
</dbReference>